<feature type="transmembrane region" description="Helical" evidence="2">
    <location>
        <begin position="173"/>
        <end position="194"/>
    </location>
</feature>
<keyword evidence="2" id="KW-0812">Transmembrane</keyword>
<keyword evidence="2" id="KW-0472">Membrane</keyword>
<organism evidence="3 4">
    <name type="scientific">Kingdonia uniflora</name>
    <dbReference type="NCBI Taxonomy" id="39325"/>
    <lineage>
        <taxon>Eukaryota</taxon>
        <taxon>Viridiplantae</taxon>
        <taxon>Streptophyta</taxon>
        <taxon>Embryophyta</taxon>
        <taxon>Tracheophyta</taxon>
        <taxon>Spermatophyta</taxon>
        <taxon>Magnoliopsida</taxon>
        <taxon>Ranunculales</taxon>
        <taxon>Circaeasteraceae</taxon>
        <taxon>Kingdonia</taxon>
    </lineage>
</organism>
<dbReference type="InterPro" id="IPR005134">
    <property type="entry name" value="UPF0114"/>
</dbReference>
<dbReference type="AlphaFoldDB" id="A0A7J7NH93"/>
<dbReference type="Pfam" id="PF03350">
    <property type="entry name" value="UPF0114"/>
    <property type="match status" value="1"/>
</dbReference>
<feature type="region of interest" description="Disordered" evidence="1">
    <location>
        <begin position="1"/>
        <end position="31"/>
    </location>
</feature>
<feature type="transmembrane region" description="Helical" evidence="2">
    <location>
        <begin position="118"/>
        <end position="143"/>
    </location>
</feature>
<evidence type="ECO:0000313" key="4">
    <source>
        <dbReference type="Proteomes" id="UP000541444"/>
    </source>
</evidence>
<dbReference type="Proteomes" id="UP000541444">
    <property type="component" value="Unassembled WGS sequence"/>
</dbReference>
<protein>
    <submittedName>
        <fullName evidence="3">Uncharacterized protein</fullName>
    </submittedName>
</protein>
<gene>
    <name evidence="3" type="ORF">GIB67_005417</name>
</gene>
<feature type="transmembrane region" description="Helical" evidence="2">
    <location>
        <begin position="252"/>
        <end position="275"/>
    </location>
</feature>
<dbReference type="EMBL" id="JACGCM010000786">
    <property type="protein sequence ID" value="KAF6166555.1"/>
    <property type="molecule type" value="Genomic_DNA"/>
</dbReference>
<evidence type="ECO:0000256" key="2">
    <source>
        <dbReference type="SAM" id="Phobius"/>
    </source>
</evidence>
<proteinExistence type="predicted"/>
<reference evidence="3 4" key="1">
    <citation type="journal article" date="2020" name="IScience">
        <title>Genome Sequencing of the Endangered Kingdonia uniflora (Circaeasteraceae, Ranunculales) Reveals Potential Mechanisms of Evolutionary Specialization.</title>
        <authorList>
            <person name="Sun Y."/>
            <person name="Deng T."/>
            <person name="Zhang A."/>
            <person name="Moore M.J."/>
            <person name="Landis J.B."/>
            <person name="Lin N."/>
            <person name="Zhang H."/>
            <person name="Zhang X."/>
            <person name="Huang J."/>
            <person name="Zhang X."/>
            <person name="Sun H."/>
            <person name="Wang H."/>
        </authorList>
    </citation>
    <scope>NUCLEOTIDE SEQUENCE [LARGE SCALE GENOMIC DNA]</scope>
    <source>
        <strain evidence="3">TB1705</strain>
        <tissue evidence="3">Leaf</tissue>
    </source>
</reference>
<dbReference type="PANTHER" id="PTHR31721">
    <property type="entry name" value="OS06G0710300 PROTEIN"/>
    <property type="match status" value="1"/>
</dbReference>
<keyword evidence="2" id="KW-1133">Transmembrane helix</keyword>
<evidence type="ECO:0000313" key="3">
    <source>
        <dbReference type="EMBL" id="KAF6166555.1"/>
    </source>
</evidence>
<sequence>MATTTRFLTTSSSSSSASPLRLNQTSSSSSSSVGLLSLRRCLTKAGMVGEKRVLGNVVVKASVGVILTEPETKKSEGIDLASLVGDVAIKILRPMVRRPTFKQQAEAVIDKAVIDCRFFSLFAVAGSLLGSILCFVEGCFLILDSYFQYFQTMSQRTSDDGHVVQLLIEATDMFLLGSALLMFGMGLYVMFVGAKNLKTHNGVSNLFGIFPGKRLPVWLDMQCVSQAKTRIGHAIMMILQVGVMEKVKNIPLVSAIDLACFAGAILVSSLTIFILSRLSTGGT</sequence>
<evidence type="ECO:0000256" key="1">
    <source>
        <dbReference type="SAM" id="MobiDB-lite"/>
    </source>
</evidence>
<comment type="caution">
    <text evidence="3">The sequence shown here is derived from an EMBL/GenBank/DDBJ whole genome shotgun (WGS) entry which is preliminary data.</text>
</comment>
<name>A0A7J7NH93_9MAGN</name>
<dbReference type="PANTHER" id="PTHR31721:SF3">
    <property type="entry name" value="EXPRESSED PROTEIN"/>
    <property type="match status" value="1"/>
</dbReference>
<dbReference type="OrthoDB" id="1912077at2759"/>
<keyword evidence="4" id="KW-1185">Reference proteome</keyword>
<accession>A0A7J7NH93</accession>